<keyword evidence="2" id="KW-1185">Reference proteome</keyword>
<name>A0A1M6HG30_9FIRM</name>
<dbReference type="AlphaFoldDB" id="A0A1M6HG30"/>
<sequence length="214" mass="22594">MGPGKVATRFYFANLDAFEFQFITSSDAVKVSVWGKDSAGRLVAAHRVLPAELDPISSQGITGATGATGVTGATGFTGTVPTLAFTNAIGPIPVFPPLNTEVTVASVTQSVVINQQLKIDYAFAVEFVTSANWAYVFEVRLYRDATLINTRTVNRNLSAAGTQRFPLGNTYVDIVPATSASSTYSVRVIVTAVTNITSASTGTSIDLNIITFTP</sequence>
<protein>
    <recommendedName>
        <fullName evidence="3">Collagen triple helix repeat-containing protein</fullName>
    </recommendedName>
</protein>
<evidence type="ECO:0000313" key="2">
    <source>
        <dbReference type="Proteomes" id="UP000183954"/>
    </source>
</evidence>
<dbReference type="STRING" id="1121420.SAMN02746098_05346"/>
<dbReference type="EMBL" id="FQXJ01000048">
    <property type="protein sequence ID" value="SHJ21190.1"/>
    <property type="molecule type" value="Genomic_DNA"/>
</dbReference>
<accession>A0A1M6HG30</accession>
<evidence type="ECO:0008006" key="3">
    <source>
        <dbReference type="Google" id="ProtNLM"/>
    </source>
</evidence>
<evidence type="ECO:0000313" key="1">
    <source>
        <dbReference type="EMBL" id="SHJ21190.1"/>
    </source>
</evidence>
<proteinExistence type="predicted"/>
<gene>
    <name evidence="1" type="ORF">SAMN02746098_05346</name>
</gene>
<dbReference type="Proteomes" id="UP000183954">
    <property type="component" value="Unassembled WGS sequence"/>
</dbReference>
<reference evidence="2" key="1">
    <citation type="submission" date="2016-11" db="EMBL/GenBank/DDBJ databases">
        <authorList>
            <person name="Varghese N."/>
            <person name="Submissions S."/>
        </authorList>
    </citation>
    <scope>NUCLEOTIDE SEQUENCE [LARGE SCALE GENOMIC DNA]</scope>
    <source>
        <strain evidence="2">DSM 15449</strain>
    </source>
</reference>
<organism evidence="1 2">
    <name type="scientific">Desulfosporosinus lacus DSM 15449</name>
    <dbReference type="NCBI Taxonomy" id="1121420"/>
    <lineage>
        <taxon>Bacteria</taxon>
        <taxon>Bacillati</taxon>
        <taxon>Bacillota</taxon>
        <taxon>Clostridia</taxon>
        <taxon>Eubacteriales</taxon>
        <taxon>Desulfitobacteriaceae</taxon>
        <taxon>Desulfosporosinus</taxon>
    </lineage>
</organism>